<dbReference type="AlphaFoldDB" id="A0A1W6MVB4"/>
<evidence type="ECO:0000313" key="2">
    <source>
        <dbReference type="EMBL" id="ARN81548.1"/>
    </source>
</evidence>
<dbReference type="EMBL" id="CP019948">
    <property type="protein sequence ID" value="ARN81548.1"/>
    <property type="molecule type" value="Genomic_DNA"/>
</dbReference>
<dbReference type="PANTHER" id="PTHR43737">
    <property type="entry name" value="BLL7424 PROTEIN"/>
    <property type="match status" value="1"/>
</dbReference>
<dbReference type="Proteomes" id="UP000193978">
    <property type="component" value="Chromosome"/>
</dbReference>
<dbReference type="PANTHER" id="PTHR43737:SF1">
    <property type="entry name" value="DUF1501 DOMAIN-CONTAINING PROTEIN"/>
    <property type="match status" value="1"/>
</dbReference>
<keyword evidence="1" id="KW-0732">Signal</keyword>
<evidence type="ECO:0008006" key="4">
    <source>
        <dbReference type="Google" id="ProtNLM"/>
    </source>
</evidence>
<feature type="chain" id="PRO_5013003947" description="Twin-arginine translocation pathway signal" evidence="1">
    <location>
        <begin position="44"/>
        <end position="421"/>
    </location>
</feature>
<dbReference type="STRING" id="655015.B1812_11245"/>
<dbReference type="OrthoDB" id="9779968at2"/>
<name>A0A1W6MVB4_9HYPH</name>
<accession>A0A1W6MVB4</accession>
<organism evidence="2 3">
    <name type="scientific">Methylocystis bryophila</name>
    <dbReference type="NCBI Taxonomy" id="655015"/>
    <lineage>
        <taxon>Bacteria</taxon>
        <taxon>Pseudomonadati</taxon>
        <taxon>Pseudomonadota</taxon>
        <taxon>Alphaproteobacteria</taxon>
        <taxon>Hyphomicrobiales</taxon>
        <taxon>Methylocystaceae</taxon>
        <taxon>Methylocystis</taxon>
    </lineage>
</organism>
<protein>
    <recommendedName>
        <fullName evidence="4">Twin-arginine translocation pathway signal</fullName>
    </recommendedName>
</protein>
<dbReference type="RefSeq" id="WP_085771665.1">
    <property type="nucleotide sequence ID" value="NZ_AP027149.1"/>
</dbReference>
<reference evidence="2 3" key="1">
    <citation type="submission" date="2017-02" db="EMBL/GenBank/DDBJ databases">
        <authorList>
            <person name="Peterson S.W."/>
        </authorList>
    </citation>
    <scope>NUCLEOTIDE SEQUENCE [LARGE SCALE GENOMIC DNA]</scope>
    <source>
        <strain evidence="2 3">S285</strain>
    </source>
</reference>
<evidence type="ECO:0000256" key="1">
    <source>
        <dbReference type="SAM" id="SignalP"/>
    </source>
</evidence>
<dbReference type="PROSITE" id="PS51318">
    <property type="entry name" value="TAT"/>
    <property type="match status" value="1"/>
</dbReference>
<gene>
    <name evidence="2" type="ORF">B1812_11245</name>
</gene>
<sequence length="421" mass="43912">MRSREIPYRIPTAAPLRSLSRRAALRGVCVSFAAAMAPWPASAANARDPRFVVIILRGAMDGLAAVAPVGDPDYAALRGPLALAGAGERAGLLLDGFFVLHPAMPNLARLYGEKRALLVHATATGYRERSHFDGQDILESGYPAPGRTDSGWLNRAVALLPSAGGEKKRALSVGVTAPLVMRGPAPVLGWAPQGLPNASDDLAARALDLYRHRDPALASALQAGLDTERMATKDGMGDERRKNKGGMDQPDGMRQAAAGAARLLAADDGPRVAALAFEGFDTHQNEGGVSGQLATRLSGLDGAFEELEKGLGARWKDTTVVAITEFGRTARINGTNGSDHGTATVAFLAGGAVAGGRVLADWPGLKPSQLYQGRDLQPTTDLRAVLKGLLAAQLGISEPALSEKVFPDSRAVLAMQGLAAG</sequence>
<proteinExistence type="predicted"/>
<keyword evidence="3" id="KW-1185">Reference proteome</keyword>
<feature type="signal peptide" evidence="1">
    <location>
        <begin position="1"/>
        <end position="43"/>
    </location>
</feature>
<dbReference type="InterPro" id="IPR006311">
    <property type="entry name" value="TAT_signal"/>
</dbReference>
<dbReference type="Pfam" id="PF07394">
    <property type="entry name" value="DUF1501"/>
    <property type="match status" value="1"/>
</dbReference>
<dbReference type="KEGG" id="mbry:B1812_11245"/>
<dbReference type="InterPro" id="IPR010869">
    <property type="entry name" value="DUF1501"/>
</dbReference>
<evidence type="ECO:0000313" key="3">
    <source>
        <dbReference type="Proteomes" id="UP000193978"/>
    </source>
</evidence>